<protein>
    <submittedName>
        <fullName evidence="2">Uncharacterized protein</fullName>
    </submittedName>
</protein>
<gene>
    <name evidence="2" type="ORF">MRATA1EN1_LOCUS13987</name>
</gene>
<keyword evidence="3" id="KW-1185">Reference proteome</keyword>
<feature type="region of interest" description="Disordered" evidence="1">
    <location>
        <begin position="118"/>
        <end position="148"/>
    </location>
</feature>
<evidence type="ECO:0000313" key="2">
    <source>
        <dbReference type="EMBL" id="CAI9165025.1"/>
    </source>
</evidence>
<dbReference type="Proteomes" id="UP001176941">
    <property type="component" value="Chromosome 24"/>
</dbReference>
<accession>A0ABN8YTW3</accession>
<name>A0ABN8YTW3_RANTA</name>
<dbReference type="EMBL" id="OX459960">
    <property type="protein sequence ID" value="CAI9165025.1"/>
    <property type="molecule type" value="Genomic_DNA"/>
</dbReference>
<proteinExistence type="predicted"/>
<reference evidence="2" key="1">
    <citation type="submission" date="2023-04" db="EMBL/GenBank/DDBJ databases">
        <authorList>
            <consortium name="ELIXIR-Norway"/>
        </authorList>
    </citation>
    <scope>NUCLEOTIDE SEQUENCE [LARGE SCALE GENOMIC DNA]</scope>
</reference>
<feature type="compositionally biased region" description="Polar residues" evidence="1">
    <location>
        <begin position="122"/>
        <end position="131"/>
    </location>
</feature>
<evidence type="ECO:0000256" key="1">
    <source>
        <dbReference type="SAM" id="MobiDB-lite"/>
    </source>
</evidence>
<feature type="compositionally biased region" description="Pro residues" evidence="1">
    <location>
        <begin position="134"/>
        <end position="148"/>
    </location>
</feature>
<evidence type="ECO:0000313" key="3">
    <source>
        <dbReference type="Proteomes" id="UP001176941"/>
    </source>
</evidence>
<sequence>MLGLSLSLIFKQTLIKRYISVQATISINGIKTSCRMFIREIKLGSREANWTKFALKRSKIEVRVSENIPLIVCGVTKHVKKQENHSINKHLSAYRAQVLCCIPLRKTLKNVDVLGNGKLGEQDSSQTSQSPCRHPIPPTLPSSPPPPPLLRLEQDLQQVLRILGQRRRPQPRPRAYWPACRYLQRPKGRSAVPYPGGKLDKRVNEQAGKTHRPSVQILSPSSELTDTAAFALDKNSSPKAQLPIKSSSSLTSQGGGLWPVLAPTEER</sequence>
<organism evidence="2 3">
    <name type="scientific">Rangifer tarandus platyrhynchus</name>
    <name type="common">Svalbard reindeer</name>
    <dbReference type="NCBI Taxonomy" id="3082113"/>
    <lineage>
        <taxon>Eukaryota</taxon>
        <taxon>Metazoa</taxon>
        <taxon>Chordata</taxon>
        <taxon>Craniata</taxon>
        <taxon>Vertebrata</taxon>
        <taxon>Euteleostomi</taxon>
        <taxon>Mammalia</taxon>
        <taxon>Eutheria</taxon>
        <taxon>Laurasiatheria</taxon>
        <taxon>Artiodactyla</taxon>
        <taxon>Ruminantia</taxon>
        <taxon>Pecora</taxon>
        <taxon>Cervidae</taxon>
        <taxon>Odocoileinae</taxon>
        <taxon>Rangifer</taxon>
    </lineage>
</organism>
<feature type="region of interest" description="Disordered" evidence="1">
    <location>
        <begin position="235"/>
        <end position="267"/>
    </location>
</feature>